<evidence type="ECO:0000313" key="6">
    <source>
        <dbReference type="Proteomes" id="UP000509704"/>
    </source>
</evidence>
<dbReference type="RefSeq" id="XP_037144078.1">
    <property type="nucleotide sequence ID" value="XM_037288183.1"/>
</dbReference>
<feature type="compositionally biased region" description="Polar residues" evidence="1">
    <location>
        <begin position="779"/>
        <end position="795"/>
    </location>
</feature>
<feature type="domain" description="Dystroglycan-type cadherin-like" evidence="4">
    <location>
        <begin position="349"/>
        <end position="447"/>
    </location>
</feature>
<organism evidence="5 6">
    <name type="scientific">Zygotorulaspora mrakii</name>
    <name type="common">Zygosaccharomyces mrakii</name>
    <dbReference type="NCBI Taxonomy" id="42260"/>
    <lineage>
        <taxon>Eukaryota</taxon>
        <taxon>Fungi</taxon>
        <taxon>Dikarya</taxon>
        <taxon>Ascomycota</taxon>
        <taxon>Saccharomycotina</taxon>
        <taxon>Saccharomycetes</taxon>
        <taxon>Saccharomycetales</taxon>
        <taxon>Saccharomycetaceae</taxon>
        <taxon>Zygotorulaspora</taxon>
    </lineage>
</organism>
<dbReference type="AlphaFoldDB" id="A0A7H9B147"/>
<evidence type="ECO:0000256" key="1">
    <source>
        <dbReference type="SAM" id="MobiDB-lite"/>
    </source>
</evidence>
<dbReference type="KEGG" id="zmk:HG535_0D00570"/>
<keyword evidence="2" id="KW-1133">Transmembrane helix</keyword>
<dbReference type="SMART" id="SM00736">
    <property type="entry name" value="CADG"/>
    <property type="match status" value="3"/>
</dbReference>
<evidence type="ECO:0000259" key="4">
    <source>
        <dbReference type="SMART" id="SM00736"/>
    </source>
</evidence>
<dbReference type="GO" id="GO:0016020">
    <property type="term" value="C:membrane"/>
    <property type="evidence" value="ECO:0007669"/>
    <property type="project" value="InterPro"/>
</dbReference>
<dbReference type="EMBL" id="CP058607">
    <property type="protein sequence ID" value="QLG72350.1"/>
    <property type="molecule type" value="Genomic_DNA"/>
</dbReference>
<feature type="region of interest" description="Disordered" evidence="1">
    <location>
        <begin position="631"/>
        <end position="658"/>
    </location>
</feature>
<feature type="domain" description="Dystroglycan-type cadherin-like" evidence="4">
    <location>
        <begin position="27"/>
        <end position="132"/>
    </location>
</feature>
<feature type="domain" description="Dystroglycan-type cadherin-like" evidence="4">
    <location>
        <begin position="147"/>
        <end position="252"/>
    </location>
</feature>
<feature type="compositionally biased region" description="Polar residues" evidence="1">
    <location>
        <begin position="755"/>
        <end position="771"/>
    </location>
</feature>
<dbReference type="Pfam" id="PF05345">
    <property type="entry name" value="He_PIG"/>
    <property type="match status" value="1"/>
</dbReference>
<dbReference type="OrthoDB" id="41532at2759"/>
<dbReference type="Gene3D" id="2.60.40.10">
    <property type="entry name" value="Immunoglobulins"/>
    <property type="match status" value="3"/>
</dbReference>
<reference evidence="5 6" key="1">
    <citation type="submission" date="2020-07" db="EMBL/GenBank/DDBJ databases">
        <title>The yeast mating-type switching endonuclease HO is a domesticated member of an unorthodox homing genetic element family.</title>
        <authorList>
            <person name="Coughlan A.Y."/>
            <person name="Lombardi L."/>
            <person name="Braun-Galleani S."/>
            <person name="Martos A.R."/>
            <person name="Galeote V."/>
            <person name="Bigey F."/>
            <person name="Dequin S."/>
            <person name="Byrne K.P."/>
            <person name="Wolfe K.H."/>
        </authorList>
    </citation>
    <scope>NUCLEOTIDE SEQUENCE [LARGE SCALE GENOMIC DNA]</scope>
    <source>
        <strain evidence="5 6">NRRL Y-6702</strain>
    </source>
</reference>
<evidence type="ECO:0000313" key="5">
    <source>
        <dbReference type="EMBL" id="QLG72350.1"/>
    </source>
</evidence>
<evidence type="ECO:0000256" key="2">
    <source>
        <dbReference type="SAM" id="Phobius"/>
    </source>
</evidence>
<sequence length="825" mass="90379">MRNFSRLALLPLVLFVGLSKLVNSQPYEAYPIADQLPPVARVGEQFTFQISNDTYKSSVSQSTQIAYEAHELPSWLSFDPSSRVLSGSASSGDLSNDAEQYFTFILEGTDPSDNSKSNFTHQLVLSNRSSVEIAANFNLLALLKNYGSTNGKSGIILSPNEIFNVTFDRSTFASNNAIVAYYGRMKQYNAPLPNWLFFDQNNLKFSGRAPVVNSDIAPQTTYSLTLIATDIENFAGVEVPFDLVIGAHELTTTIQNSLLVNVTSSGEFHYELPLDYVFFDGNQITAQELGSMDLVGAPTWVELNNDTLSGTMSTDESSSNSANFSVAVYDTFADVIYFNFRIESTNQLFAVPSLSNINATRDDWFEYNFLPSQFTEYSDTNVSIAFTNSTQSHNWINFRSSNLTLSGMVPEDLDSLALSLIASRGSVRQSLDFQIIGMDSTERHLNRTHNSTTSLRSSSTSSTSLPSSTSGSNPVTTTSSAATSSPTTSAGTAPLMLNSSSRRTTAIACGVAIPLGLIAIFALIFFLFWRRRKSKNADDAEKFANISGPDVNNSANRPNQASALATAGAFDDPFDDLNAHAGTDAQRLGALNAMKLDEVSSSNSEGSTIDEKTSSLDNKDIYLDNDVSHSAEELLPNPPPNGNFFDPQNRSSSVYLDSEPANRKSWRYKLSPMKIQDSKTRDSCTSASTVSTTDFMNTIIKDDQPLPKDPRKSTLGLRDSVFWNKMSPAKKPMNNLSQQLESQNSMIPNLDDQSHASSNYRTETSPTSTFSDEFVPVKNGNNYSWVQRSKPNRQPSGKRLVKTPNLGDVNVSQAAEVEGHVPEQI</sequence>
<dbReference type="InterPro" id="IPR013783">
    <property type="entry name" value="Ig-like_fold"/>
</dbReference>
<feature type="chain" id="PRO_5028885976" description="Dystroglycan-type cadherin-like domain-containing protein" evidence="3">
    <location>
        <begin position="25"/>
        <end position="825"/>
    </location>
</feature>
<dbReference type="SUPFAM" id="SSF49313">
    <property type="entry name" value="Cadherin-like"/>
    <property type="match status" value="3"/>
</dbReference>
<dbReference type="GeneID" id="59236074"/>
<dbReference type="GO" id="GO:0005509">
    <property type="term" value="F:calcium ion binding"/>
    <property type="evidence" value="ECO:0007669"/>
    <property type="project" value="InterPro"/>
</dbReference>
<keyword evidence="2" id="KW-0812">Transmembrane</keyword>
<keyword evidence="3" id="KW-0732">Signal</keyword>
<feature type="signal peptide" evidence="3">
    <location>
        <begin position="1"/>
        <end position="24"/>
    </location>
</feature>
<accession>A0A7H9B147</accession>
<dbReference type="Proteomes" id="UP000509704">
    <property type="component" value="Chromosome 4"/>
</dbReference>
<keyword evidence="2" id="KW-0472">Membrane</keyword>
<feature type="region of interest" description="Disordered" evidence="1">
    <location>
        <begin position="444"/>
        <end position="495"/>
    </location>
</feature>
<protein>
    <recommendedName>
        <fullName evidence="4">Dystroglycan-type cadherin-like domain-containing protein</fullName>
    </recommendedName>
</protein>
<name>A0A7H9B147_ZYGMR</name>
<dbReference type="CDD" id="cd12087">
    <property type="entry name" value="TM_EGFR-like"/>
    <property type="match status" value="1"/>
</dbReference>
<evidence type="ECO:0000256" key="3">
    <source>
        <dbReference type="SAM" id="SignalP"/>
    </source>
</evidence>
<feature type="transmembrane region" description="Helical" evidence="2">
    <location>
        <begin position="505"/>
        <end position="529"/>
    </location>
</feature>
<dbReference type="InterPro" id="IPR006644">
    <property type="entry name" value="Cadg"/>
</dbReference>
<feature type="compositionally biased region" description="Low complexity" evidence="1">
    <location>
        <begin position="451"/>
        <end position="494"/>
    </location>
</feature>
<proteinExistence type="predicted"/>
<dbReference type="InterPro" id="IPR015919">
    <property type="entry name" value="Cadherin-like_sf"/>
</dbReference>
<feature type="region of interest" description="Disordered" evidence="1">
    <location>
        <begin position="748"/>
        <end position="825"/>
    </location>
</feature>
<gene>
    <name evidence="5" type="ORF">HG535_0D00570</name>
</gene>
<keyword evidence="6" id="KW-1185">Reference proteome</keyword>
<feature type="compositionally biased region" description="Polar residues" evidence="1">
    <location>
        <begin position="646"/>
        <end position="655"/>
    </location>
</feature>